<reference evidence="1" key="1">
    <citation type="submission" date="2020-07" db="EMBL/GenBank/DDBJ databases">
        <title>Huge and variable diversity of episymbiotic CPR bacteria and DPANN archaea in groundwater ecosystems.</title>
        <authorList>
            <person name="He C.Y."/>
            <person name="Keren R."/>
            <person name="Whittaker M."/>
            <person name="Farag I.F."/>
            <person name="Doudna J."/>
            <person name="Cate J.H.D."/>
            <person name="Banfield J.F."/>
        </authorList>
    </citation>
    <scope>NUCLEOTIDE SEQUENCE</scope>
    <source>
        <strain evidence="1">NC_groundwater_580_Pr5_B-0.1um_64_19</strain>
    </source>
</reference>
<gene>
    <name evidence="1" type="ORF">HYX28_01785</name>
</gene>
<accession>A0A932A7A8</accession>
<organism evidence="1 2">
    <name type="scientific">Candidatus Korobacter versatilis</name>
    <dbReference type="NCBI Taxonomy" id="658062"/>
    <lineage>
        <taxon>Bacteria</taxon>
        <taxon>Pseudomonadati</taxon>
        <taxon>Acidobacteriota</taxon>
        <taxon>Terriglobia</taxon>
        <taxon>Terriglobales</taxon>
        <taxon>Candidatus Korobacteraceae</taxon>
        <taxon>Candidatus Korobacter</taxon>
    </lineage>
</organism>
<dbReference type="EMBL" id="JACPNR010000004">
    <property type="protein sequence ID" value="MBI2677493.1"/>
    <property type="molecule type" value="Genomic_DNA"/>
</dbReference>
<sequence>MAVKSIQLGQVWTNDQTNVNYLVTKLYNEVFTQYAMLRQADAQAATTDTVRVKVTKTADGATLPGYTFTQESQEF</sequence>
<name>A0A932A7A8_9BACT</name>
<proteinExistence type="predicted"/>
<evidence type="ECO:0000313" key="1">
    <source>
        <dbReference type="EMBL" id="MBI2677493.1"/>
    </source>
</evidence>
<protein>
    <submittedName>
        <fullName evidence="1">Uncharacterized protein</fullName>
    </submittedName>
</protein>
<dbReference type="Proteomes" id="UP000779809">
    <property type="component" value="Unassembled WGS sequence"/>
</dbReference>
<dbReference type="AlphaFoldDB" id="A0A932A7A8"/>
<comment type="caution">
    <text evidence="1">The sequence shown here is derived from an EMBL/GenBank/DDBJ whole genome shotgun (WGS) entry which is preliminary data.</text>
</comment>
<evidence type="ECO:0000313" key="2">
    <source>
        <dbReference type="Proteomes" id="UP000779809"/>
    </source>
</evidence>